<dbReference type="InterPro" id="IPR032534">
    <property type="entry name" value="EcxA_zinc-bd"/>
</dbReference>
<proteinExistence type="predicted"/>
<protein>
    <submittedName>
        <fullName evidence="5">Zinc-dependent metalloprotease</fullName>
    </submittedName>
</protein>
<dbReference type="Pfam" id="PF16313">
    <property type="entry name" value="DUF4953"/>
    <property type="match status" value="1"/>
</dbReference>
<evidence type="ECO:0000256" key="1">
    <source>
        <dbReference type="SAM" id="SignalP"/>
    </source>
</evidence>
<organism evidence="5 6">
    <name type="scientific">Croceivirga thetidis</name>
    <dbReference type="NCBI Taxonomy" id="2721623"/>
    <lineage>
        <taxon>Bacteria</taxon>
        <taxon>Pseudomonadati</taxon>
        <taxon>Bacteroidota</taxon>
        <taxon>Flavobacteriia</taxon>
        <taxon>Flavobacteriales</taxon>
        <taxon>Flavobacteriaceae</taxon>
        <taxon>Croceivirga</taxon>
    </lineage>
</organism>
<dbReference type="Gene3D" id="3.40.390.10">
    <property type="entry name" value="Collagenase (Catalytic Domain)"/>
    <property type="match status" value="1"/>
</dbReference>
<keyword evidence="5" id="KW-0378">Hydrolase</keyword>
<keyword evidence="1" id="KW-0732">Signal</keyword>
<feature type="chain" id="PRO_5047190078" evidence="1">
    <location>
        <begin position="25"/>
        <end position="833"/>
    </location>
</feature>
<feature type="domain" description="DUF5117" evidence="3">
    <location>
        <begin position="105"/>
        <end position="295"/>
    </location>
</feature>
<reference evidence="5 6" key="1">
    <citation type="submission" date="2020-04" db="EMBL/GenBank/DDBJ databases">
        <authorList>
            <person name="Yoon J."/>
        </authorList>
    </citation>
    <scope>NUCLEOTIDE SEQUENCE [LARGE SCALE GENOMIC DNA]</scope>
    <source>
        <strain evidence="5 6">DJ-13</strain>
    </source>
</reference>
<feature type="signal peptide" evidence="1">
    <location>
        <begin position="1"/>
        <end position="24"/>
    </location>
</feature>
<dbReference type="InterPro" id="IPR033428">
    <property type="entry name" value="DUF5118"/>
</dbReference>
<dbReference type="EMBL" id="JAAWWL010000001">
    <property type="protein sequence ID" value="NKI31836.1"/>
    <property type="molecule type" value="Genomic_DNA"/>
</dbReference>
<dbReference type="CDD" id="cd04276">
    <property type="entry name" value="ZnMc_MMP_like_2"/>
    <property type="match status" value="1"/>
</dbReference>
<evidence type="ECO:0000313" key="5">
    <source>
        <dbReference type="EMBL" id="NKI31836.1"/>
    </source>
</evidence>
<dbReference type="InterPro" id="IPR024079">
    <property type="entry name" value="MetalloPept_cat_dom_sf"/>
</dbReference>
<dbReference type="PANTHER" id="PTHR38478">
    <property type="entry name" value="PEPTIDASE M1A AND M12B"/>
    <property type="match status" value="1"/>
</dbReference>
<dbReference type="Pfam" id="PF17148">
    <property type="entry name" value="DUF5117"/>
    <property type="match status" value="1"/>
</dbReference>
<evidence type="ECO:0000259" key="3">
    <source>
        <dbReference type="Pfam" id="PF17148"/>
    </source>
</evidence>
<dbReference type="Pfam" id="PF17162">
    <property type="entry name" value="DUF5118"/>
    <property type="match status" value="1"/>
</dbReference>
<dbReference type="InterPro" id="IPR034032">
    <property type="entry name" value="Zn_MMP-like_bac"/>
</dbReference>
<keyword evidence="5" id="KW-0645">Protease</keyword>
<feature type="domain" description="DUF5118" evidence="4">
    <location>
        <begin position="48"/>
        <end position="97"/>
    </location>
</feature>
<evidence type="ECO:0000259" key="4">
    <source>
        <dbReference type="Pfam" id="PF17162"/>
    </source>
</evidence>
<sequence length="833" mass="95625">MTLRLLCKTLFLCFAMISYQNADAQLFKKKKKKTEAPAQKKPKKDEKIKPYDKVITKDAKTDEGLFHVHKVDSKHFYEIPDSLFNREMLMVSRISKTATGIGFGGGKINTQVLRWEKKPEKVLLRVVSYQNYAADSLPIHEAVVNSNFEPVLFSFDIKAFNKKDSLNPATVIQVDPLFTKDVNALGMPSFYRTRYKVSRMDGDRSYIESIKSYPLNVEARHVKTYAAKSAPSNQSLGSISIEINNSMILLPKEQMKRRYFDERVGWFARGQVDYGLDAQKSKTVTYLDRWRLEVKDEDIEKFKAGELVEPKKQIVYYIDRATPESWRPYIKQGIEDWQVAFEEAGFKNAIIAKDPPTPEEDPEWSPEDVRYSVVRYLASPIPNANGPHVSDPRSGEILESDINWYHNVMSLLRNWFFVQTAAINPEAQGTEFKKEIMGRLIRFVSAHEVGHTLGLPHNMGSSVAYPVDSLRSPSFTKKFGTAPSIMDYARFNYVAQPGDGDVALMPNIGVYDKHAIKWGYRPILDKSAEDEKPILNEWILKHAGDPMYRFGHQQVGDIHDPSSQTEDLGDNAIKASEYGIANLKRIVPKLMDWTTEDGQDYDDLKTMYGQVVSQYRRYMGHVANNIGGVYEHYKTADQEGAVYTHVPKAHQKECLQFLHKQLFETPEWMLDKDIFSRVEYSGSVERIRNMQERTLNTILSLGKLARSIENETLNGKDAYKINEIMTDLRRGIWSETRSGRSIDTYRRNLQKAHIDRLGYLMTAENQRKLPDFGGYRKSTVVNTSQSDIRSVARAELNNLKRDIRNGLSRISDTMSRYHLQDALERIDMILDPS</sequence>
<dbReference type="SUPFAM" id="SSF55486">
    <property type="entry name" value="Metalloproteases ('zincins'), catalytic domain"/>
    <property type="match status" value="1"/>
</dbReference>
<dbReference type="GO" id="GO:0008237">
    <property type="term" value="F:metallopeptidase activity"/>
    <property type="evidence" value="ECO:0007669"/>
    <property type="project" value="UniProtKB-KW"/>
</dbReference>
<feature type="domain" description="EcxA zinc-binding" evidence="2">
    <location>
        <begin position="430"/>
        <end position="737"/>
    </location>
</feature>
<accession>A0ABX1GS30</accession>
<dbReference type="Proteomes" id="UP000718451">
    <property type="component" value="Unassembled WGS sequence"/>
</dbReference>
<comment type="caution">
    <text evidence="5">The sequence shown here is derived from an EMBL/GenBank/DDBJ whole genome shotgun (WGS) entry which is preliminary data.</text>
</comment>
<name>A0ABX1GS30_9FLAO</name>
<gene>
    <name evidence="5" type="ORF">HCU67_07740</name>
</gene>
<keyword evidence="5" id="KW-0482">Metalloprotease</keyword>
<evidence type="ECO:0000259" key="2">
    <source>
        <dbReference type="Pfam" id="PF16313"/>
    </source>
</evidence>
<dbReference type="InterPro" id="IPR033413">
    <property type="entry name" value="DUF5117"/>
</dbReference>
<keyword evidence="6" id="KW-1185">Reference proteome</keyword>
<dbReference type="PANTHER" id="PTHR38478:SF1">
    <property type="entry name" value="ZINC DEPENDENT METALLOPROTEASE DOMAIN LIPOPROTEIN"/>
    <property type="match status" value="1"/>
</dbReference>
<evidence type="ECO:0000313" key="6">
    <source>
        <dbReference type="Proteomes" id="UP000718451"/>
    </source>
</evidence>